<dbReference type="GeneID" id="106075401"/>
<dbReference type="OrthoDB" id="6496718at2759"/>
<evidence type="ECO:0000256" key="1">
    <source>
        <dbReference type="ARBA" id="ARBA00022723"/>
    </source>
</evidence>
<dbReference type="Proteomes" id="UP001165740">
    <property type="component" value="Chromosome 8"/>
</dbReference>
<evidence type="ECO:0000313" key="8">
    <source>
        <dbReference type="RefSeq" id="XP_013091797.2"/>
    </source>
</evidence>
<dbReference type="OMA" id="CELCKQC"/>
<dbReference type="PROSITE" id="PS50950">
    <property type="entry name" value="ZF_THAP"/>
    <property type="match status" value="1"/>
</dbReference>
<dbReference type="KEGG" id="bgt:106075401"/>
<keyword evidence="4 5" id="KW-0238">DNA-binding</keyword>
<dbReference type="InterPro" id="IPR006612">
    <property type="entry name" value="THAP_Znf"/>
</dbReference>
<dbReference type="AlphaFoldDB" id="A0A9U8EL41"/>
<dbReference type="InterPro" id="IPR038441">
    <property type="entry name" value="THAP_Znf_sf"/>
</dbReference>
<evidence type="ECO:0000256" key="5">
    <source>
        <dbReference type="PROSITE-ProRule" id="PRU00309"/>
    </source>
</evidence>
<keyword evidence="1" id="KW-0479">Metal-binding</keyword>
<protein>
    <submittedName>
        <fullName evidence="8">Uncharacterized protein LOC106075401 isoform X1</fullName>
    </submittedName>
</protein>
<keyword evidence="3" id="KW-0862">Zinc</keyword>
<dbReference type="RefSeq" id="XP_013091797.2">
    <property type="nucleotide sequence ID" value="XM_013236343.2"/>
</dbReference>
<reference evidence="8" key="1">
    <citation type="submission" date="2025-08" db="UniProtKB">
        <authorList>
            <consortium name="RefSeq"/>
        </authorList>
    </citation>
    <scope>IDENTIFICATION</scope>
</reference>
<dbReference type="SUPFAM" id="SSF57716">
    <property type="entry name" value="Glucocorticoid receptor-like (DNA-binding domain)"/>
    <property type="match status" value="1"/>
</dbReference>
<keyword evidence="2 5" id="KW-0863">Zinc-finger</keyword>
<evidence type="ECO:0000256" key="3">
    <source>
        <dbReference type="ARBA" id="ARBA00022833"/>
    </source>
</evidence>
<evidence type="ECO:0000313" key="7">
    <source>
        <dbReference type="Proteomes" id="UP001165740"/>
    </source>
</evidence>
<dbReference type="Gene3D" id="6.20.210.20">
    <property type="entry name" value="THAP domain"/>
    <property type="match status" value="1"/>
</dbReference>
<dbReference type="SMART" id="SM00980">
    <property type="entry name" value="THAP"/>
    <property type="match status" value="1"/>
</dbReference>
<dbReference type="GO" id="GO:0003677">
    <property type="term" value="F:DNA binding"/>
    <property type="evidence" value="ECO:0007669"/>
    <property type="project" value="UniProtKB-UniRule"/>
</dbReference>
<accession>A0A9U8EL41</accession>
<dbReference type="Pfam" id="PF05485">
    <property type="entry name" value="THAP"/>
    <property type="match status" value="1"/>
</dbReference>
<keyword evidence="7" id="KW-1185">Reference proteome</keyword>
<evidence type="ECO:0000256" key="2">
    <source>
        <dbReference type="ARBA" id="ARBA00022771"/>
    </source>
</evidence>
<evidence type="ECO:0000256" key="4">
    <source>
        <dbReference type="ARBA" id="ARBA00023125"/>
    </source>
</evidence>
<evidence type="ECO:0000259" key="6">
    <source>
        <dbReference type="PROSITE" id="PS50950"/>
    </source>
</evidence>
<organism evidence="7 8">
    <name type="scientific">Biomphalaria glabrata</name>
    <name type="common">Bloodfluke planorb</name>
    <name type="synonym">Freshwater snail</name>
    <dbReference type="NCBI Taxonomy" id="6526"/>
    <lineage>
        <taxon>Eukaryota</taxon>
        <taxon>Metazoa</taxon>
        <taxon>Spiralia</taxon>
        <taxon>Lophotrochozoa</taxon>
        <taxon>Mollusca</taxon>
        <taxon>Gastropoda</taxon>
        <taxon>Heterobranchia</taxon>
        <taxon>Euthyneura</taxon>
        <taxon>Panpulmonata</taxon>
        <taxon>Hygrophila</taxon>
        <taxon>Lymnaeoidea</taxon>
        <taxon>Planorbidae</taxon>
        <taxon>Biomphalaria</taxon>
    </lineage>
</organism>
<name>A0A9U8EL41_BIOGL</name>
<sequence length="341" mass="38991">MPGGSSCAVIGCYAQRSKCRGLSFHKLPKKSTNNAWRNALITAIDRVDSRFNPDTARICSRHFKESCFVPTDSSKCTTYKNLFFKRKPHYLIPGSLPTEYMPQNAIVTPKQLPSKLPVQLPPDPPPLPECVKYRQFSELKKDVCNPECLPSPWCLLEANDNHVLLGMMNDMKTSVKLKLNISEELIVSASIMENPIPDFIESIEKVTVYNYLKLFLCRKFCPGIVDGNLQPYANPKNNEDQIYYKEFNIGSQETVVRATKCEILMKQTSTGLICKYCSYAKRLLNRKLLRAKSRYNKPLSKHDPLHKTTREKLISELKNARKESSECQKKIKAVSIDFENR</sequence>
<gene>
    <name evidence="8" type="primary">LOC106075401</name>
</gene>
<feature type="domain" description="THAP-type" evidence="6">
    <location>
        <begin position="1"/>
        <end position="100"/>
    </location>
</feature>
<dbReference type="GO" id="GO:0008270">
    <property type="term" value="F:zinc ion binding"/>
    <property type="evidence" value="ECO:0007669"/>
    <property type="project" value="UniProtKB-KW"/>
</dbReference>
<proteinExistence type="predicted"/>